<feature type="signal peptide" evidence="1">
    <location>
        <begin position="1"/>
        <end position="19"/>
    </location>
</feature>
<name>A0A327PBA1_9BACT</name>
<comment type="caution">
    <text evidence="3">The sequence shown here is derived from an EMBL/GenBank/DDBJ whole genome shotgun (WGS) entry which is preliminary data.</text>
</comment>
<evidence type="ECO:0000313" key="3">
    <source>
        <dbReference type="EMBL" id="RAI87096.1"/>
    </source>
</evidence>
<proteinExistence type="predicted"/>
<feature type="chain" id="PRO_5016364489" evidence="1">
    <location>
        <begin position="20"/>
        <end position="209"/>
    </location>
</feature>
<dbReference type="AlphaFoldDB" id="A0A327PBA1"/>
<dbReference type="GO" id="GO:0004553">
    <property type="term" value="F:hydrolase activity, hydrolyzing O-glycosyl compounds"/>
    <property type="evidence" value="ECO:0007669"/>
    <property type="project" value="UniProtKB-ARBA"/>
</dbReference>
<dbReference type="OrthoDB" id="949239at2"/>
<evidence type="ECO:0000256" key="1">
    <source>
        <dbReference type="SAM" id="SignalP"/>
    </source>
</evidence>
<evidence type="ECO:0000259" key="2">
    <source>
        <dbReference type="Pfam" id="PF06439"/>
    </source>
</evidence>
<evidence type="ECO:0000313" key="4">
    <source>
        <dbReference type="Proteomes" id="UP000249610"/>
    </source>
</evidence>
<protein>
    <submittedName>
        <fullName evidence="3">Uncharacterized protein DUF1080</fullName>
    </submittedName>
</protein>
<organism evidence="3 4">
    <name type="scientific">Algoriphagus yeomjeoni</name>
    <dbReference type="NCBI Taxonomy" id="291403"/>
    <lineage>
        <taxon>Bacteria</taxon>
        <taxon>Pseudomonadati</taxon>
        <taxon>Bacteroidota</taxon>
        <taxon>Cytophagia</taxon>
        <taxon>Cytophagales</taxon>
        <taxon>Cyclobacteriaceae</taxon>
        <taxon>Algoriphagus</taxon>
    </lineage>
</organism>
<feature type="domain" description="3-keto-alpha-glucoside-1,2-lyase/3-keto-2-hydroxy-glucal hydratase" evidence="2">
    <location>
        <begin position="23"/>
        <end position="205"/>
    </location>
</feature>
<dbReference type="RefSeq" id="WP_111612528.1">
    <property type="nucleotide sequence ID" value="NZ_QLLK01000009.1"/>
</dbReference>
<keyword evidence="4" id="KW-1185">Reference proteome</keyword>
<sequence length="209" mass="23472">MKTLLTFCCFIALTFSAAAQSGEWIELFNGENLDGWKISENSQSFQVEDGVIKVAGPRGHAFYNGDVANHDFNNFEVIAEVKTMPGANSGIFIHTQYQEDGWPNVGYEIQVNQSHGDWRKTGSVYSFQDVRDVYVEDGEWYTEHIIVQGDIVTVKINGETVNVYDQSKDENRKDGLGTKKVDHGTIALQAHDPKSVIYYKSVKVKLLPD</sequence>
<dbReference type="Proteomes" id="UP000249610">
    <property type="component" value="Unassembled WGS sequence"/>
</dbReference>
<keyword evidence="1" id="KW-0732">Signal</keyword>
<dbReference type="InterPro" id="IPR013320">
    <property type="entry name" value="ConA-like_dom_sf"/>
</dbReference>
<dbReference type="Gene3D" id="2.60.120.560">
    <property type="entry name" value="Exo-inulinase, domain 1"/>
    <property type="match status" value="1"/>
</dbReference>
<gene>
    <name evidence="3" type="ORF">LV83_03202</name>
</gene>
<reference evidence="3 4" key="1">
    <citation type="submission" date="2018-06" db="EMBL/GenBank/DDBJ databases">
        <title>Genomic Encyclopedia of Archaeal and Bacterial Type Strains, Phase II (KMG-II): from individual species to whole genera.</title>
        <authorList>
            <person name="Goeker M."/>
        </authorList>
    </citation>
    <scope>NUCLEOTIDE SEQUENCE [LARGE SCALE GENOMIC DNA]</scope>
    <source>
        <strain evidence="3 4">DSM 23446</strain>
    </source>
</reference>
<dbReference type="Pfam" id="PF06439">
    <property type="entry name" value="3keto-disac_hyd"/>
    <property type="match status" value="1"/>
</dbReference>
<dbReference type="EMBL" id="QLLK01000009">
    <property type="protein sequence ID" value="RAI87096.1"/>
    <property type="molecule type" value="Genomic_DNA"/>
</dbReference>
<dbReference type="SUPFAM" id="SSF49899">
    <property type="entry name" value="Concanavalin A-like lectins/glucanases"/>
    <property type="match status" value="1"/>
</dbReference>
<dbReference type="InterPro" id="IPR010496">
    <property type="entry name" value="AL/BT2_dom"/>
</dbReference>
<dbReference type="GO" id="GO:0005975">
    <property type="term" value="P:carbohydrate metabolic process"/>
    <property type="evidence" value="ECO:0007669"/>
    <property type="project" value="UniProtKB-ARBA"/>
</dbReference>
<accession>A0A327PBA1</accession>